<proteinExistence type="predicted"/>
<reference evidence="1 2" key="1">
    <citation type="submission" date="2015-05" db="EMBL/GenBank/DDBJ databases">
        <title>Evolution of Trichinella species and genotypes.</title>
        <authorList>
            <person name="Korhonen P.K."/>
            <person name="Edoardo P."/>
            <person name="Giuseppe L.R."/>
            <person name="Gasser R.B."/>
        </authorList>
    </citation>
    <scope>NUCLEOTIDE SEQUENCE [LARGE SCALE GENOMIC DNA]</scope>
    <source>
        <strain evidence="1">ISS10</strain>
    </source>
</reference>
<dbReference type="EMBL" id="JYDW01000319">
    <property type="protein sequence ID" value="KRZ49329.1"/>
    <property type="molecule type" value="Genomic_DNA"/>
</dbReference>
<dbReference type="Proteomes" id="UP000054721">
    <property type="component" value="Unassembled WGS sequence"/>
</dbReference>
<evidence type="ECO:0000313" key="2">
    <source>
        <dbReference type="Proteomes" id="UP000054721"/>
    </source>
</evidence>
<protein>
    <submittedName>
        <fullName evidence="1">Uncharacterized protein</fullName>
    </submittedName>
</protein>
<gene>
    <name evidence="1" type="ORF">T02_12789</name>
</gene>
<organism evidence="1 2">
    <name type="scientific">Trichinella nativa</name>
    <dbReference type="NCBI Taxonomy" id="6335"/>
    <lineage>
        <taxon>Eukaryota</taxon>
        <taxon>Metazoa</taxon>
        <taxon>Ecdysozoa</taxon>
        <taxon>Nematoda</taxon>
        <taxon>Enoplea</taxon>
        <taxon>Dorylaimia</taxon>
        <taxon>Trichinellida</taxon>
        <taxon>Trichinellidae</taxon>
        <taxon>Trichinella</taxon>
    </lineage>
</organism>
<dbReference type="AlphaFoldDB" id="A0A0V1KQF8"/>
<evidence type="ECO:0000313" key="1">
    <source>
        <dbReference type="EMBL" id="KRZ49329.1"/>
    </source>
</evidence>
<keyword evidence="2" id="KW-1185">Reference proteome</keyword>
<sequence>MVLHHSSSTVIRNVSRSKIPFHADELPFDCVSASGGIIQCGFSDILPRSPIVAPSARFIRDIYDAKSLL</sequence>
<accession>A0A0V1KQF8</accession>
<name>A0A0V1KQF8_9BILA</name>
<comment type="caution">
    <text evidence="1">The sequence shown here is derived from an EMBL/GenBank/DDBJ whole genome shotgun (WGS) entry which is preliminary data.</text>
</comment>